<dbReference type="EMBL" id="JAVDWH010000001">
    <property type="protein sequence ID" value="MDR7085461.1"/>
    <property type="molecule type" value="Genomic_DNA"/>
</dbReference>
<keyword evidence="1" id="KW-0378">Hydrolase</keyword>
<evidence type="ECO:0000259" key="4">
    <source>
        <dbReference type="PROSITE" id="PS50853"/>
    </source>
</evidence>
<dbReference type="CDD" id="cd00063">
    <property type="entry name" value="FN3"/>
    <property type="match status" value="1"/>
</dbReference>
<evidence type="ECO:0000256" key="1">
    <source>
        <dbReference type="ARBA" id="ARBA00023295"/>
    </source>
</evidence>
<dbReference type="Gene3D" id="2.60.40.2700">
    <property type="match status" value="3"/>
</dbReference>
<accession>A0ABU1UJW3</accession>
<gene>
    <name evidence="5" type="ORF">J2X11_000300</name>
</gene>
<keyword evidence="2" id="KW-0624">Polysaccharide degradation</keyword>
<proteinExistence type="predicted"/>
<dbReference type="Proteomes" id="UP001257739">
    <property type="component" value="Unassembled WGS sequence"/>
</dbReference>
<evidence type="ECO:0000256" key="2">
    <source>
        <dbReference type="ARBA" id="ARBA00023326"/>
    </source>
</evidence>
<organism evidence="5 6">
    <name type="scientific">Aeromicrobium panaciterrae</name>
    <dbReference type="NCBI Taxonomy" id="363861"/>
    <lineage>
        <taxon>Bacteria</taxon>
        <taxon>Bacillati</taxon>
        <taxon>Actinomycetota</taxon>
        <taxon>Actinomycetes</taxon>
        <taxon>Propionibacteriales</taxon>
        <taxon>Nocardioidaceae</taxon>
        <taxon>Aeromicrobium</taxon>
    </lineage>
</organism>
<dbReference type="SUPFAM" id="SSF49265">
    <property type="entry name" value="Fibronectin type III"/>
    <property type="match status" value="1"/>
</dbReference>
<keyword evidence="3" id="KW-0732">Signal</keyword>
<dbReference type="PROSITE" id="PS50853">
    <property type="entry name" value="FN3"/>
    <property type="match status" value="1"/>
</dbReference>
<reference evidence="5 6" key="1">
    <citation type="submission" date="2023-07" db="EMBL/GenBank/DDBJ databases">
        <title>Sorghum-associated microbial communities from plants grown in Nebraska, USA.</title>
        <authorList>
            <person name="Schachtman D."/>
        </authorList>
    </citation>
    <scope>NUCLEOTIDE SEQUENCE [LARGE SCALE GENOMIC DNA]</scope>
    <source>
        <strain evidence="5 6">BE248</strain>
    </source>
</reference>
<feature type="signal peptide" evidence="3">
    <location>
        <begin position="1"/>
        <end position="33"/>
    </location>
</feature>
<evidence type="ECO:0000313" key="5">
    <source>
        <dbReference type="EMBL" id="MDR7085461.1"/>
    </source>
</evidence>
<sequence>MSAFPARSRLRALALAVVLVAIAPVLVSSPAAAILQTITNTSPPTVTVAAGGVPEVGSTVTASPGTWNPSSGVTFAYQWLADGADIANATAASLPVTSALLGKKLSVRVTGSGFLDTPGTATSAQTAAVDNPTVRNLTLPTLTGTFKIDNTVGSSTGTWSPSGSTYARQWFADGVAIAGATATTYKLTAAEVGKQISVRVTAAKAGYVTGAATSALSTAVQPGVITNLGVPTIYGTLKVGQTIGANPGSWSPLPTAYSYRWFANGTLIPGVTTKTFVPDQTLYGKTLKVEVTGTKTGYTSAASQSATSAALGCSVSVPTGLTSSSVTTSKIRVNWTKAFCATKYVVSYRLANATEKTNVVVGDVSTYLLTGLLRARSYRIWVAAISADGVQSAFTPSILVKTAS</sequence>
<keyword evidence="2" id="KW-0119">Carbohydrate metabolism</keyword>
<feature type="chain" id="PRO_5045999769" description="Fibronectin type-III domain-containing protein" evidence="3">
    <location>
        <begin position="34"/>
        <end position="404"/>
    </location>
</feature>
<protein>
    <recommendedName>
        <fullName evidence="4">Fibronectin type-III domain-containing protein</fullName>
    </recommendedName>
</protein>
<dbReference type="InterPro" id="IPR013783">
    <property type="entry name" value="Ig-like_fold"/>
</dbReference>
<dbReference type="RefSeq" id="WP_309965815.1">
    <property type="nucleotide sequence ID" value="NZ_JAVDWH010000001.1"/>
</dbReference>
<dbReference type="Pfam" id="PF00041">
    <property type="entry name" value="fn3"/>
    <property type="match status" value="1"/>
</dbReference>
<feature type="domain" description="Fibronectin type-III" evidence="4">
    <location>
        <begin position="317"/>
        <end position="404"/>
    </location>
</feature>
<keyword evidence="1" id="KW-0326">Glycosidase</keyword>
<name>A0ABU1UJW3_9ACTN</name>
<dbReference type="InterPro" id="IPR003961">
    <property type="entry name" value="FN3_dom"/>
</dbReference>
<evidence type="ECO:0000313" key="6">
    <source>
        <dbReference type="Proteomes" id="UP001257739"/>
    </source>
</evidence>
<dbReference type="SMART" id="SM00060">
    <property type="entry name" value="FN3"/>
    <property type="match status" value="1"/>
</dbReference>
<evidence type="ECO:0000256" key="3">
    <source>
        <dbReference type="SAM" id="SignalP"/>
    </source>
</evidence>
<dbReference type="Gene3D" id="2.60.40.10">
    <property type="entry name" value="Immunoglobulins"/>
    <property type="match status" value="1"/>
</dbReference>
<comment type="caution">
    <text evidence="5">The sequence shown here is derived from an EMBL/GenBank/DDBJ whole genome shotgun (WGS) entry which is preliminary data.</text>
</comment>
<dbReference type="InterPro" id="IPR036116">
    <property type="entry name" value="FN3_sf"/>
</dbReference>
<keyword evidence="6" id="KW-1185">Reference proteome</keyword>